<evidence type="ECO:0000313" key="2">
    <source>
        <dbReference type="Proteomes" id="UP000317536"/>
    </source>
</evidence>
<sequence length="82" mass="9252">MAKEEETFDQYLARSSEDHGFEVCVQHLVMTGCLDAAFSSQLGPEMYNQDEAMMGLCTGLLHDIGKYSNEFQHMIRAANDDE</sequence>
<dbReference type="Proteomes" id="UP000317536">
    <property type="component" value="Unassembled WGS sequence"/>
</dbReference>
<evidence type="ECO:0000313" key="1">
    <source>
        <dbReference type="EMBL" id="TSJ85023.1"/>
    </source>
</evidence>
<dbReference type="AlphaFoldDB" id="A0A556R821"/>
<dbReference type="EMBL" id="VMHJ01000004">
    <property type="protein sequence ID" value="TSJ85023.1"/>
    <property type="molecule type" value="Genomic_DNA"/>
</dbReference>
<gene>
    <name evidence="1" type="ORF">FPK29_07525</name>
</gene>
<accession>A0A556R821</accession>
<protein>
    <recommendedName>
        <fullName evidence="3">CRISPR-associated endonuclease Cas3</fullName>
    </recommendedName>
</protein>
<comment type="caution">
    <text evidence="1">The sequence shown here is derived from an EMBL/GenBank/DDBJ whole genome shotgun (WGS) entry which is preliminary data.</text>
</comment>
<evidence type="ECO:0008006" key="3">
    <source>
        <dbReference type="Google" id="ProtNLM"/>
    </source>
</evidence>
<proteinExistence type="predicted"/>
<reference evidence="1 2" key="1">
    <citation type="submission" date="2019-07" db="EMBL/GenBank/DDBJ databases">
        <title>Bifidobacterium asteroides genomes.</title>
        <authorList>
            <person name="Zheng H."/>
        </authorList>
    </citation>
    <scope>NUCLEOTIDE SEQUENCE [LARGE SCALE GENOMIC DNA]</scope>
    <source>
        <strain evidence="1 2">W8111</strain>
    </source>
</reference>
<organism evidence="1 2">
    <name type="scientific">Bifidobacterium asteroides</name>
    <dbReference type="NCBI Taxonomy" id="1684"/>
    <lineage>
        <taxon>Bacteria</taxon>
        <taxon>Bacillati</taxon>
        <taxon>Actinomycetota</taxon>
        <taxon>Actinomycetes</taxon>
        <taxon>Bifidobacteriales</taxon>
        <taxon>Bifidobacteriaceae</taxon>
        <taxon>Bifidobacterium</taxon>
    </lineage>
</organism>
<dbReference type="PROSITE" id="PS51257">
    <property type="entry name" value="PROKAR_LIPOPROTEIN"/>
    <property type="match status" value="1"/>
</dbReference>
<name>A0A556R821_9BIFI</name>